<dbReference type="EMBL" id="BEXT01000001">
    <property type="protein sequence ID" value="GBC63585.1"/>
    <property type="molecule type" value="Genomic_DNA"/>
</dbReference>
<gene>
    <name evidence="1" type="ORF">DENIS_4583</name>
</gene>
<protein>
    <recommendedName>
        <fullName evidence="3">Replication protein A C-terminal domain-containing protein</fullName>
    </recommendedName>
</protein>
<accession>A0A401G391</accession>
<evidence type="ECO:0008006" key="3">
    <source>
        <dbReference type="Google" id="ProtNLM"/>
    </source>
</evidence>
<keyword evidence="2" id="KW-1185">Reference proteome</keyword>
<dbReference type="AlphaFoldDB" id="A0A401G391"/>
<evidence type="ECO:0000313" key="2">
    <source>
        <dbReference type="Proteomes" id="UP000288096"/>
    </source>
</evidence>
<organism evidence="1 2">
    <name type="scientific">Desulfonema ishimotonii</name>
    <dbReference type="NCBI Taxonomy" id="45657"/>
    <lineage>
        <taxon>Bacteria</taxon>
        <taxon>Pseudomonadati</taxon>
        <taxon>Thermodesulfobacteriota</taxon>
        <taxon>Desulfobacteria</taxon>
        <taxon>Desulfobacterales</taxon>
        <taxon>Desulfococcaceae</taxon>
        <taxon>Desulfonema</taxon>
    </lineage>
</organism>
<name>A0A401G391_9BACT</name>
<proteinExistence type="predicted"/>
<dbReference type="RefSeq" id="WP_124330639.1">
    <property type="nucleotide sequence ID" value="NZ_BEXT01000001.1"/>
</dbReference>
<reference evidence="2" key="2">
    <citation type="submission" date="2019-01" db="EMBL/GenBank/DDBJ databases">
        <title>Genome sequence of Desulfonema ishimotonii strain Tokyo 01.</title>
        <authorList>
            <person name="Fukui M."/>
        </authorList>
    </citation>
    <scope>NUCLEOTIDE SEQUENCE [LARGE SCALE GENOMIC DNA]</scope>
    <source>
        <strain evidence="2">Tokyo 01</strain>
    </source>
</reference>
<comment type="caution">
    <text evidence="1">The sequence shown here is derived from an EMBL/GenBank/DDBJ whole genome shotgun (WGS) entry which is preliminary data.</text>
</comment>
<dbReference type="OrthoDB" id="5421084at2"/>
<evidence type="ECO:0000313" key="1">
    <source>
        <dbReference type="EMBL" id="GBC63585.1"/>
    </source>
</evidence>
<dbReference type="Proteomes" id="UP000288096">
    <property type="component" value="Unassembled WGS sequence"/>
</dbReference>
<reference evidence="2" key="1">
    <citation type="submission" date="2017-11" db="EMBL/GenBank/DDBJ databases">
        <authorList>
            <person name="Watanabe M."/>
            <person name="Kojima H."/>
        </authorList>
    </citation>
    <scope>NUCLEOTIDE SEQUENCE [LARGE SCALE GENOMIC DNA]</scope>
    <source>
        <strain evidence="2">Tokyo 01</strain>
    </source>
</reference>
<sequence>MAGKRKKSVTLNTLVRVFMRDYNIPTKKDVDRLMNRLDRLEFLLRKVAEAHPDRSRSGKDKAVGAGPGAASDLVLAVISEFRDGVGFSEIQKRTGFGEKKLRNIIFRLNKIGKIERISRGIYIVI</sequence>